<evidence type="ECO:0000313" key="2">
    <source>
        <dbReference type="Proteomes" id="UP000000763"/>
    </source>
</evidence>
<reference evidence="2" key="1">
    <citation type="journal article" date="2005" name="Nature">
        <title>The map-based sequence of the rice genome.</title>
        <authorList>
            <consortium name="International rice genome sequencing project (IRGSP)"/>
            <person name="Matsumoto T."/>
            <person name="Wu J."/>
            <person name="Kanamori H."/>
            <person name="Katayose Y."/>
            <person name="Fujisawa M."/>
            <person name="Namiki N."/>
            <person name="Mizuno H."/>
            <person name="Yamamoto K."/>
            <person name="Antonio B.A."/>
            <person name="Baba T."/>
            <person name="Sakata K."/>
            <person name="Nagamura Y."/>
            <person name="Aoki H."/>
            <person name="Arikawa K."/>
            <person name="Arita K."/>
            <person name="Bito T."/>
            <person name="Chiden Y."/>
            <person name="Fujitsuka N."/>
            <person name="Fukunaka R."/>
            <person name="Hamada M."/>
            <person name="Harada C."/>
            <person name="Hayashi A."/>
            <person name="Hijishita S."/>
            <person name="Honda M."/>
            <person name="Hosokawa S."/>
            <person name="Ichikawa Y."/>
            <person name="Idonuma A."/>
            <person name="Iijima M."/>
            <person name="Ikeda M."/>
            <person name="Ikeno M."/>
            <person name="Ito K."/>
            <person name="Ito S."/>
            <person name="Ito T."/>
            <person name="Ito Y."/>
            <person name="Ito Y."/>
            <person name="Iwabuchi A."/>
            <person name="Kamiya K."/>
            <person name="Karasawa W."/>
            <person name="Kurita K."/>
            <person name="Katagiri S."/>
            <person name="Kikuta A."/>
            <person name="Kobayashi H."/>
            <person name="Kobayashi N."/>
            <person name="Machita K."/>
            <person name="Maehara T."/>
            <person name="Masukawa M."/>
            <person name="Mizubayashi T."/>
            <person name="Mukai Y."/>
            <person name="Nagasaki H."/>
            <person name="Nagata Y."/>
            <person name="Naito S."/>
            <person name="Nakashima M."/>
            <person name="Nakama Y."/>
            <person name="Nakamichi Y."/>
            <person name="Nakamura M."/>
            <person name="Meguro A."/>
            <person name="Negishi M."/>
            <person name="Ohta I."/>
            <person name="Ohta T."/>
            <person name="Okamoto M."/>
            <person name="Ono N."/>
            <person name="Saji S."/>
            <person name="Sakaguchi M."/>
            <person name="Sakai K."/>
            <person name="Shibata M."/>
            <person name="Shimokawa T."/>
            <person name="Song J."/>
            <person name="Takazaki Y."/>
            <person name="Terasawa K."/>
            <person name="Tsugane M."/>
            <person name="Tsuji K."/>
            <person name="Ueda S."/>
            <person name="Waki K."/>
            <person name="Yamagata H."/>
            <person name="Yamamoto M."/>
            <person name="Yamamoto S."/>
            <person name="Yamane H."/>
            <person name="Yoshiki S."/>
            <person name="Yoshihara R."/>
            <person name="Yukawa K."/>
            <person name="Zhong H."/>
            <person name="Yano M."/>
            <person name="Yuan Q."/>
            <person name="Ouyang S."/>
            <person name="Liu J."/>
            <person name="Jones K.M."/>
            <person name="Gansberger K."/>
            <person name="Moffat K."/>
            <person name="Hill J."/>
            <person name="Bera J."/>
            <person name="Fadrosh D."/>
            <person name="Jin S."/>
            <person name="Johri S."/>
            <person name="Kim M."/>
            <person name="Overton L."/>
            <person name="Reardon M."/>
            <person name="Tsitrin T."/>
            <person name="Vuong H."/>
            <person name="Weaver B."/>
            <person name="Ciecko A."/>
            <person name="Tallon L."/>
            <person name="Jackson J."/>
            <person name="Pai G."/>
            <person name="Aken S.V."/>
            <person name="Utterback T."/>
            <person name="Reidmuller S."/>
            <person name="Feldblyum T."/>
            <person name="Hsiao J."/>
            <person name="Zismann V."/>
            <person name="Iobst S."/>
            <person name="de Vazeille A.R."/>
            <person name="Buell C.R."/>
            <person name="Ying K."/>
            <person name="Li Y."/>
            <person name="Lu T."/>
            <person name="Huang Y."/>
            <person name="Zhao Q."/>
            <person name="Feng Q."/>
            <person name="Zhang L."/>
            <person name="Zhu J."/>
            <person name="Weng Q."/>
            <person name="Mu J."/>
            <person name="Lu Y."/>
            <person name="Fan D."/>
            <person name="Liu Y."/>
            <person name="Guan J."/>
            <person name="Zhang Y."/>
            <person name="Yu S."/>
            <person name="Liu X."/>
            <person name="Zhang Y."/>
            <person name="Hong G."/>
            <person name="Han B."/>
            <person name="Choisne N."/>
            <person name="Demange N."/>
            <person name="Orjeda G."/>
            <person name="Samain S."/>
            <person name="Cattolico L."/>
            <person name="Pelletier E."/>
            <person name="Couloux A."/>
            <person name="Segurens B."/>
            <person name="Wincker P."/>
            <person name="D'Hont A."/>
            <person name="Scarpelli C."/>
            <person name="Weissenbach J."/>
            <person name="Salanoubat M."/>
            <person name="Quetier F."/>
            <person name="Yu Y."/>
            <person name="Kim H.R."/>
            <person name="Rambo T."/>
            <person name="Currie J."/>
            <person name="Collura K."/>
            <person name="Luo M."/>
            <person name="Yang T."/>
            <person name="Ammiraju J.S.S."/>
            <person name="Engler F."/>
            <person name="Soderlund C."/>
            <person name="Wing R.A."/>
            <person name="Palmer L.E."/>
            <person name="de la Bastide M."/>
            <person name="Spiegel L."/>
            <person name="Nascimento L."/>
            <person name="Zutavern T."/>
            <person name="O'Shaughnessy A."/>
            <person name="Dike S."/>
            <person name="Dedhia N."/>
            <person name="Preston R."/>
            <person name="Balija V."/>
            <person name="McCombie W.R."/>
            <person name="Chow T."/>
            <person name="Chen H."/>
            <person name="Chung M."/>
            <person name="Chen C."/>
            <person name="Shaw J."/>
            <person name="Wu H."/>
            <person name="Hsiao K."/>
            <person name="Chao Y."/>
            <person name="Chu M."/>
            <person name="Cheng C."/>
            <person name="Hour A."/>
            <person name="Lee P."/>
            <person name="Lin S."/>
            <person name="Lin Y."/>
            <person name="Liou J."/>
            <person name="Liu S."/>
            <person name="Hsing Y."/>
            <person name="Raghuvanshi S."/>
            <person name="Mohanty A."/>
            <person name="Bharti A.K."/>
            <person name="Gaur A."/>
            <person name="Gupta V."/>
            <person name="Kumar D."/>
            <person name="Ravi V."/>
            <person name="Vij S."/>
            <person name="Kapur A."/>
            <person name="Khurana P."/>
            <person name="Khurana P."/>
            <person name="Khurana J.P."/>
            <person name="Tyagi A.K."/>
            <person name="Gaikwad K."/>
            <person name="Singh A."/>
            <person name="Dalal V."/>
            <person name="Srivastava S."/>
            <person name="Dixit A."/>
            <person name="Pal A.K."/>
            <person name="Ghazi I.A."/>
            <person name="Yadav M."/>
            <person name="Pandit A."/>
            <person name="Bhargava A."/>
            <person name="Sureshbabu K."/>
            <person name="Batra K."/>
            <person name="Sharma T.R."/>
            <person name="Mohapatra T."/>
            <person name="Singh N.K."/>
            <person name="Messing J."/>
            <person name="Nelson A.B."/>
            <person name="Fuks G."/>
            <person name="Kavchok S."/>
            <person name="Keizer G."/>
            <person name="Linton E."/>
            <person name="Llaca V."/>
            <person name="Song R."/>
            <person name="Tanyolac B."/>
            <person name="Young S."/>
            <person name="Ho-Il K."/>
            <person name="Hahn J.H."/>
            <person name="Sangsakoo G."/>
            <person name="Vanavichit A."/>
            <person name="de Mattos Luiz.A.T."/>
            <person name="Zimmer P.D."/>
            <person name="Malone G."/>
            <person name="Dellagostin O."/>
            <person name="de Oliveira A.C."/>
            <person name="Bevan M."/>
            <person name="Bancroft I."/>
            <person name="Minx P."/>
            <person name="Cordum H."/>
            <person name="Wilson R."/>
            <person name="Cheng Z."/>
            <person name="Jin W."/>
            <person name="Jiang J."/>
            <person name="Leong S.A."/>
            <person name="Iwama H."/>
            <person name="Gojobori T."/>
            <person name="Itoh T."/>
            <person name="Niimura Y."/>
            <person name="Fujii Y."/>
            <person name="Habara T."/>
            <person name="Sakai H."/>
            <person name="Sato Y."/>
            <person name="Wilson G."/>
            <person name="Kumar K."/>
            <person name="McCouch S."/>
            <person name="Juretic N."/>
            <person name="Hoen D."/>
            <person name="Wright S."/>
            <person name="Bruskiewich R."/>
            <person name="Bureau T."/>
            <person name="Miyao A."/>
            <person name="Hirochika H."/>
            <person name="Nishikawa T."/>
            <person name="Kadowaki K."/>
            <person name="Sugiura M."/>
            <person name="Burr B."/>
            <person name="Sasaki T."/>
        </authorList>
    </citation>
    <scope>NUCLEOTIDE SEQUENCE [LARGE SCALE GENOMIC DNA]</scope>
    <source>
        <strain evidence="2">cv. Nipponbare</strain>
    </source>
</reference>
<evidence type="ECO:0000313" key="1">
    <source>
        <dbReference type="EMBL" id="AAX96619.1"/>
    </source>
</evidence>
<dbReference type="SUPFAM" id="SSF56219">
    <property type="entry name" value="DNase I-like"/>
    <property type="match status" value="1"/>
</dbReference>
<gene>
    <name evidence="1" type="ordered locus">LOC_Os11g22620</name>
</gene>
<dbReference type="AlphaFoldDB" id="Q2R615"/>
<dbReference type="PANTHER" id="PTHR33710:SF48">
    <property type="entry name" value="OS02G0307075 PROTEIN"/>
    <property type="match status" value="1"/>
</dbReference>
<dbReference type="PANTHER" id="PTHR33710">
    <property type="entry name" value="BNAC02G09200D PROTEIN"/>
    <property type="match status" value="1"/>
</dbReference>
<dbReference type="Gene3D" id="3.60.10.10">
    <property type="entry name" value="Endonuclease/exonuclease/phosphatase"/>
    <property type="match status" value="1"/>
</dbReference>
<dbReference type="InterPro" id="IPR036691">
    <property type="entry name" value="Endo/exonu/phosph_ase_sf"/>
</dbReference>
<sequence length="660" mass="74244">MGSQTEKRREVHGCRWGVHASGCRGGDYDPGTVHCEIKDWALVPTKTDDDTMNSQAQDAMEVLEVMPLSVQPSSSLVGQALALPVLPKAPVKKRDGKTLLYNPYRRQSARLQQSKEEVQLQVNPIMGIGKPRGKFANKLKELAGIAKILDDGNIKESDFAEYAPDDNHSDSSPSDCSISLLQKMGVDMCSLAPEEVAESSLGGARRKKETKKEHFDISDIKKFVPKRFDSFAFAPSSGASGGILVVWSLRMFVGTVVQNLVIGDQQNWLFLGDFNFYRYVHDRNKAGADMNDIFIFNDIISSLGLLDIPLKGRKFTWSNMQHNPLLGRLDWVFTSAPWTLDFPNTTVVPLTRNISDQVPCVVKIDTKIPKSPIFRFENYWVEMEGFFDIVQQVSHTDPGFEDPAKCICFKLKVLRKRLLAWRKNLSKLLLLLTNYNKVIDFLDLEIDSLVSVIPTDKAPGTDGFNGFFMKKCWHIIAQDYYRLAAYFHAECTNLKILNSSYITLVPKKNSPETVNDYRPISLMGLSLKFLTKLLADRLQGIILKLKAFDTIEHSAILAVLQHMGFPEKWIEWVKMVFSSASSAVLLNSVPGKSFKCKRGASQKEVLCLKAIINMFAQSTCLKFFPPSQHIICAVCNFQSLSSRQLIQQERIDSGEVHKLP</sequence>
<organism evidence="1 2">
    <name type="scientific">Oryza sativa subsp. japonica</name>
    <name type="common">Rice</name>
    <dbReference type="NCBI Taxonomy" id="39947"/>
    <lineage>
        <taxon>Eukaryota</taxon>
        <taxon>Viridiplantae</taxon>
        <taxon>Streptophyta</taxon>
        <taxon>Embryophyta</taxon>
        <taxon>Tracheophyta</taxon>
        <taxon>Spermatophyta</taxon>
        <taxon>Magnoliopsida</taxon>
        <taxon>Liliopsida</taxon>
        <taxon>Poales</taxon>
        <taxon>Poaceae</taxon>
        <taxon>BOP clade</taxon>
        <taxon>Oryzoideae</taxon>
        <taxon>Oryzeae</taxon>
        <taxon>Oryzinae</taxon>
        <taxon>Oryza</taxon>
        <taxon>Oryza sativa</taxon>
    </lineage>
</organism>
<reference evidence="2" key="2">
    <citation type="journal article" date="2008" name="Nucleic Acids Res.">
        <title>The rice annotation project database (RAP-DB): 2008 update.</title>
        <authorList>
            <consortium name="The rice annotation project (RAP)"/>
        </authorList>
    </citation>
    <scope>GENOME REANNOTATION</scope>
    <source>
        <strain evidence="2">cv. Nipponbare</strain>
    </source>
</reference>
<proteinExistence type="predicted"/>
<dbReference type="Proteomes" id="UP000000763">
    <property type="component" value="Chromosome 11"/>
</dbReference>
<accession>Q2R615</accession>
<dbReference type="EMBL" id="AC148393">
    <property type="protein sequence ID" value="AAX96619.1"/>
    <property type="molecule type" value="Genomic_DNA"/>
</dbReference>
<protein>
    <submittedName>
        <fullName evidence="1">Retrotransposon protein, putative, LINE sub-class</fullName>
    </submittedName>
</protein>
<name>Q2R615_ORYSJ</name>